<gene>
    <name evidence="1" type="ORF">EDB92DRAFT_1857440</name>
</gene>
<accession>A0AAD4QDZ4</accession>
<dbReference type="Proteomes" id="UP001201163">
    <property type="component" value="Unassembled WGS sequence"/>
</dbReference>
<organism evidence="1 2">
    <name type="scientific">Lactarius akahatsu</name>
    <dbReference type="NCBI Taxonomy" id="416441"/>
    <lineage>
        <taxon>Eukaryota</taxon>
        <taxon>Fungi</taxon>
        <taxon>Dikarya</taxon>
        <taxon>Basidiomycota</taxon>
        <taxon>Agaricomycotina</taxon>
        <taxon>Agaricomycetes</taxon>
        <taxon>Russulales</taxon>
        <taxon>Russulaceae</taxon>
        <taxon>Lactarius</taxon>
    </lineage>
</organism>
<protein>
    <submittedName>
        <fullName evidence="1">Uncharacterized protein</fullName>
    </submittedName>
</protein>
<evidence type="ECO:0000313" key="2">
    <source>
        <dbReference type="Proteomes" id="UP001201163"/>
    </source>
</evidence>
<dbReference type="AlphaFoldDB" id="A0AAD4QDZ4"/>
<proteinExistence type="predicted"/>
<sequence>MMEALPLDGLVTLTAHGKSSTSPQLWLYHGPKWPLLWLVRLTPSAAHAFNEALLEDNGGRESLLLQSLTKLVLIDTALIDITPTARLICDALMKRVEQGVPLEILDLRTCLATSCAVELFSEIVVNVLGPEKTVASHKQAESLFRHLVAFYADMMRTEPLRNRRR</sequence>
<keyword evidence="2" id="KW-1185">Reference proteome</keyword>
<evidence type="ECO:0000313" key="1">
    <source>
        <dbReference type="EMBL" id="KAH8992364.1"/>
    </source>
</evidence>
<comment type="caution">
    <text evidence="1">The sequence shown here is derived from an EMBL/GenBank/DDBJ whole genome shotgun (WGS) entry which is preliminary data.</text>
</comment>
<reference evidence="1" key="1">
    <citation type="submission" date="2022-01" db="EMBL/GenBank/DDBJ databases">
        <title>Comparative genomics reveals a dynamic genome evolution in the ectomycorrhizal milk-cap (Lactarius) mushrooms.</title>
        <authorList>
            <consortium name="DOE Joint Genome Institute"/>
            <person name="Lebreton A."/>
            <person name="Tang N."/>
            <person name="Kuo A."/>
            <person name="LaButti K."/>
            <person name="Drula E."/>
            <person name="Barry K."/>
            <person name="Clum A."/>
            <person name="Lipzen A."/>
            <person name="Mousain D."/>
            <person name="Ng V."/>
            <person name="Wang R."/>
            <person name="Wang X."/>
            <person name="Dai Y."/>
            <person name="Henrissat B."/>
            <person name="Grigoriev I.V."/>
            <person name="Guerin-Laguette A."/>
            <person name="Yu F."/>
            <person name="Martin F.M."/>
        </authorList>
    </citation>
    <scope>NUCLEOTIDE SEQUENCE</scope>
    <source>
        <strain evidence="1">QP</strain>
    </source>
</reference>
<name>A0AAD4QDZ4_9AGAM</name>
<dbReference type="EMBL" id="JAKELL010000022">
    <property type="protein sequence ID" value="KAH8992364.1"/>
    <property type="molecule type" value="Genomic_DNA"/>
</dbReference>